<dbReference type="PANTHER" id="PTHR12766">
    <property type="entry name" value="DEATH DOMAIN-ASSOCIATED PROTEIN 6 DAXX"/>
    <property type="match status" value="1"/>
</dbReference>
<dbReference type="FunFam" id="1.10.8.810:FF:000001">
    <property type="entry name" value="Death domain-associated protein 6"/>
    <property type="match status" value="1"/>
</dbReference>
<feature type="domain" description="Daxx histone-binding" evidence="26">
    <location>
        <begin position="277"/>
        <end position="361"/>
    </location>
</feature>
<evidence type="ECO:0000259" key="26">
    <source>
        <dbReference type="Pfam" id="PF20920"/>
    </source>
</evidence>
<evidence type="ECO:0000256" key="15">
    <source>
        <dbReference type="ARBA" id="ARBA00022853"/>
    </source>
</evidence>
<keyword evidence="20" id="KW-0539">Nucleus</keyword>
<keyword evidence="19" id="KW-0143">Chaperone</keyword>
<keyword evidence="13" id="KW-0053">Apoptosis</keyword>
<feature type="compositionally biased region" description="Acidic residues" evidence="24">
    <location>
        <begin position="429"/>
        <end position="438"/>
    </location>
</feature>
<evidence type="ECO:0000313" key="28">
    <source>
        <dbReference type="Proteomes" id="UP000812440"/>
    </source>
</evidence>
<gene>
    <name evidence="27" type="ORF">GDO86_004973</name>
</gene>
<feature type="compositionally biased region" description="Basic and acidic residues" evidence="24">
    <location>
        <begin position="418"/>
        <end position="428"/>
    </location>
</feature>
<keyword evidence="28" id="KW-1185">Reference proteome</keyword>
<organism evidence="27 28">
    <name type="scientific">Hymenochirus boettgeri</name>
    <name type="common">Congo dwarf clawed frog</name>
    <dbReference type="NCBI Taxonomy" id="247094"/>
    <lineage>
        <taxon>Eukaryota</taxon>
        <taxon>Metazoa</taxon>
        <taxon>Chordata</taxon>
        <taxon>Craniata</taxon>
        <taxon>Vertebrata</taxon>
        <taxon>Euteleostomi</taxon>
        <taxon>Amphibia</taxon>
        <taxon>Batrachia</taxon>
        <taxon>Anura</taxon>
        <taxon>Pipoidea</taxon>
        <taxon>Pipidae</taxon>
        <taxon>Pipinae</taxon>
        <taxon>Hymenochirus</taxon>
    </lineage>
</organism>
<comment type="subcellular location">
    <subcellularLocation>
        <location evidence="3">Chromosome</location>
        <location evidence="3">Centromere</location>
    </subcellularLocation>
    <subcellularLocation>
        <location evidence="2">Cytoplasm</location>
    </subcellularLocation>
    <subcellularLocation>
        <location evidence="1">Nucleus</location>
        <location evidence="1">PML body</location>
    </subcellularLocation>
    <subcellularLocation>
        <location evidence="4">Nucleus</location>
        <location evidence="4">Nucleolus</location>
    </subcellularLocation>
    <subcellularLocation>
        <location evidence="5">Nucleus</location>
        <location evidence="5">Nucleoplasm</location>
    </subcellularLocation>
</comment>
<keyword evidence="15" id="KW-0156">Chromatin regulator</keyword>
<feature type="coiled-coil region" evidence="23">
    <location>
        <begin position="170"/>
        <end position="207"/>
    </location>
</feature>
<feature type="region of interest" description="Disordered" evidence="24">
    <location>
        <begin position="793"/>
        <end position="831"/>
    </location>
</feature>
<feature type="compositionally biased region" description="Acidic residues" evidence="24">
    <location>
        <begin position="402"/>
        <end position="417"/>
    </location>
</feature>
<dbReference type="EMBL" id="JAACNH010000006">
    <property type="protein sequence ID" value="KAG8438611.1"/>
    <property type="molecule type" value="Genomic_DNA"/>
</dbReference>
<feature type="region of interest" description="Disordered" evidence="24">
    <location>
        <begin position="865"/>
        <end position="896"/>
    </location>
</feature>
<dbReference type="InterPro" id="IPR038298">
    <property type="entry name" value="Daxx_N_sf"/>
</dbReference>
<keyword evidence="18" id="KW-0804">Transcription</keyword>
<evidence type="ECO:0000256" key="8">
    <source>
        <dbReference type="ARBA" id="ARBA00022454"/>
    </source>
</evidence>
<keyword evidence="12" id="KW-0597">Phosphoprotein</keyword>
<dbReference type="GO" id="GO:0042393">
    <property type="term" value="F:histone binding"/>
    <property type="evidence" value="ECO:0007669"/>
    <property type="project" value="InterPro"/>
</dbReference>
<feature type="compositionally biased region" description="Low complexity" evidence="24">
    <location>
        <begin position="607"/>
        <end position="621"/>
    </location>
</feature>
<proteinExistence type="inferred from homology"/>
<dbReference type="Proteomes" id="UP000812440">
    <property type="component" value="Chromosome 3"/>
</dbReference>
<keyword evidence="16" id="KW-0805">Transcription regulation</keyword>
<reference evidence="27" key="1">
    <citation type="thesis" date="2020" institute="ProQuest LLC" country="789 East Eisenhower Parkway, Ann Arbor, MI, USA">
        <title>Comparative Genomics and Chromosome Evolution.</title>
        <authorList>
            <person name="Mudd A.B."/>
        </authorList>
    </citation>
    <scope>NUCLEOTIDE SEQUENCE</scope>
    <source>
        <strain evidence="27">Female2</strain>
        <tissue evidence="27">Blood</tissue>
    </source>
</reference>
<feature type="compositionally biased region" description="Polar residues" evidence="24">
    <location>
        <begin position="577"/>
        <end position="590"/>
    </location>
</feature>
<protein>
    <recommendedName>
        <fullName evidence="7">Death domain-associated protein 6</fullName>
    </recommendedName>
    <alternativeName>
        <fullName evidence="22">Daxx</fullName>
    </alternativeName>
</protein>
<feature type="region of interest" description="Disordered" evidence="24">
    <location>
        <begin position="361"/>
        <end position="622"/>
    </location>
</feature>
<evidence type="ECO:0000256" key="20">
    <source>
        <dbReference type="ARBA" id="ARBA00023242"/>
    </source>
</evidence>
<evidence type="ECO:0000256" key="13">
    <source>
        <dbReference type="ARBA" id="ARBA00022703"/>
    </source>
</evidence>
<evidence type="ECO:0000256" key="23">
    <source>
        <dbReference type="SAM" id="Coils"/>
    </source>
</evidence>
<evidence type="ECO:0000256" key="22">
    <source>
        <dbReference type="ARBA" id="ARBA00029641"/>
    </source>
</evidence>
<sequence length="896" mass="101259">MASVDDVIVLDDDDDEMPIPLKSDWELPKQTWNGEEGSQSKTSSLKADNCKLFDQFVDYCSSFTQEHPEVITFLKNRLSKVNPTFLSSVEFHNILGRCLTRVQSKHSKVYVYINELCTAFKANSSKRKVVLKTTVHQKSPSRSVDGINNVEVKEKPEEDTTKKNGNKRQIRYLENLLRMYSREIQKLQEKELTLEEMEDEDSSYIQEARLKRKLIRIFQKLCDLKDCPSLTGRVIEQRIIYNGTRFPEVNRRLEKFVNQTHDCFPDYGDVLRVIQRASQKHNLGLVPKQMEGMAQDAFRELGNRLQERRHLDLVYNFGCHLTDTYKAGVDPAFQDQSLTRRLRENRTVALSQLEGVIKKYADMQDDGEDEEWRNKKTEMETPNSIKGEQIRKRKGSSPSSQESDESEEVDSETDIEDELKRCEAMSDREEGDTDEEPLPADRENEVDQLMEQICDPQPSTSTEGLKIGVVEEKQINEDAEDKNEDADVKEDFELNEAAEERPLREDVIQEMSLGQASTPSPPSPVRSPVVAEPKEDSPPLDNSISFDQSLSSNEIQECSDHIESPQKDDLLDKSPSHLESNATASPSMEIQTRVDEENSEERDTSSEDSPSPSDAPSNCSSRKIHHLATHGKPQILVKESNEESASPTNNSTPCVADLGLSITVDNTEMPCIEEDKEECPVEENGEEQPNIVESLAICNLLHDMENNVDIDEKVELLSPNMKGARHVIKIEDGLAEVKEPKEKPQSHERGQEKELCKVPGASSLGGRNGVASINWQEATKCLQSNEIRILQGCSDHNRSGKTTGHNLTNKRKRSFPQAFPENGNSPLNGNSKDCVWMKNFKRPRKNRSSNADDCNLSSLDLVAYSLPDSPSQESSPHHKSHVSTQCDPDEVIVLSD</sequence>
<feature type="compositionally biased region" description="Basic and acidic residues" evidence="24">
    <location>
        <begin position="592"/>
        <end position="605"/>
    </location>
</feature>
<dbReference type="PANTHER" id="PTHR12766:SF7">
    <property type="entry name" value="DEATH DOMAIN-ASSOCIATED PROTEIN 6"/>
    <property type="match status" value="1"/>
</dbReference>
<feature type="compositionally biased region" description="Basic and acidic residues" evidence="24">
    <location>
        <begin position="558"/>
        <end position="576"/>
    </location>
</feature>
<dbReference type="CDD" id="cd13150">
    <property type="entry name" value="DAXX_histone_binding"/>
    <property type="match status" value="1"/>
</dbReference>
<evidence type="ECO:0000256" key="1">
    <source>
        <dbReference type="ARBA" id="ARBA00004322"/>
    </source>
</evidence>
<evidence type="ECO:0000256" key="18">
    <source>
        <dbReference type="ARBA" id="ARBA00023163"/>
    </source>
</evidence>
<keyword evidence="10" id="KW-0678">Repressor</keyword>
<evidence type="ECO:0000259" key="25">
    <source>
        <dbReference type="Pfam" id="PF03344"/>
    </source>
</evidence>
<dbReference type="GO" id="GO:0006915">
    <property type="term" value="P:apoptotic process"/>
    <property type="evidence" value="ECO:0007669"/>
    <property type="project" value="UniProtKB-KW"/>
</dbReference>
<dbReference type="Pfam" id="PF20920">
    <property type="entry name" value="DAXX_hist_bd"/>
    <property type="match status" value="1"/>
</dbReference>
<dbReference type="GO" id="GO:0042981">
    <property type="term" value="P:regulation of apoptotic process"/>
    <property type="evidence" value="ECO:0007669"/>
    <property type="project" value="TreeGrafter"/>
</dbReference>
<dbReference type="Gene3D" id="1.10.8.810">
    <property type="entry name" value="Daxx helical bundle domain"/>
    <property type="match status" value="1"/>
</dbReference>
<dbReference type="GO" id="GO:0003714">
    <property type="term" value="F:transcription corepressor activity"/>
    <property type="evidence" value="ECO:0007669"/>
    <property type="project" value="TreeGrafter"/>
</dbReference>
<dbReference type="OrthoDB" id="7492809at2759"/>
<dbReference type="GO" id="GO:0003713">
    <property type="term" value="F:transcription coactivator activity"/>
    <property type="evidence" value="ECO:0007669"/>
    <property type="project" value="TreeGrafter"/>
</dbReference>
<feature type="region of interest" description="Disordered" evidence="24">
    <location>
        <begin position="737"/>
        <end position="761"/>
    </location>
</feature>
<dbReference type="GO" id="GO:0006334">
    <property type="term" value="P:nucleosome assembly"/>
    <property type="evidence" value="ECO:0007669"/>
    <property type="project" value="TreeGrafter"/>
</dbReference>
<dbReference type="GO" id="GO:0000775">
    <property type="term" value="C:chromosome, centromeric region"/>
    <property type="evidence" value="ECO:0007669"/>
    <property type="project" value="UniProtKB-SubCell"/>
</dbReference>
<dbReference type="InterPro" id="IPR046426">
    <property type="entry name" value="DAXX_histone-bd_sf"/>
</dbReference>
<evidence type="ECO:0000256" key="21">
    <source>
        <dbReference type="ARBA" id="ARBA00023328"/>
    </source>
</evidence>
<dbReference type="InterPro" id="IPR031333">
    <property type="entry name" value="Daxx_N"/>
</dbReference>
<evidence type="ECO:0000313" key="27">
    <source>
        <dbReference type="EMBL" id="KAG8438611.1"/>
    </source>
</evidence>
<evidence type="ECO:0000256" key="11">
    <source>
        <dbReference type="ARBA" id="ARBA00022499"/>
    </source>
</evidence>
<evidence type="ECO:0000256" key="6">
    <source>
        <dbReference type="ARBA" id="ARBA00008592"/>
    </source>
</evidence>
<evidence type="ECO:0000256" key="3">
    <source>
        <dbReference type="ARBA" id="ARBA00004584"/>
    </source>
</evidence>
<evidence type="ECO:0000256" key="9">
    <source>
        <dbReference type="ARBA" id="ARBA00022490"/>
    </source>
</evidence>
<evidence type="ECO:0000256" key="17">
    <source>
        <dbReference type="ARBA" id="ARBA00023054"/>
    </source>
</evidence>
<keyword evidence="14" id="KW-0832">Ubl conjugation</keyword>
<evidence type="ECO:0000256" key="10">
    <source>
        <dbReference type="ARBA" id="ARBA00022491"/>
    </source>
</evidence>
<evidence type="ECO:0000256" key="4">
    <source>
        <dbReference type="ARBA" id="ARBA00004604"/>
    </source>
</evidence>
<dbReference type="CDD" id="cd13151">
    <property type="entry name" value="DAXX_helical_bundle"/>
    <property type="match status" value="1"/>
</dbReference>
<evidence type="ECO:0000256" key="2">
    <source>
        <dbReference type="ARBA" id="ARBA00004496"/>
    </source>
</evidence>
<feature type="compositionally biased region" description="Polar residues" evidence="24">
    <location>
        <begin position="540"/>
        <end position="556"/>
    </location>
</feature>
<feature type="compositionally biased region" description="Polar residues" evidence="24">
    <location>
        <begin position="822"/>
        <end position="831"/>
    </location>
</feature>
<keyword evidence="21" id="KW-0137">Centromere</keyword>
<feature type="domain" description="Daxx N-terminal Rassf1C-interacting" evidence="25">
    <location>
        <begin position="40"/>
        <end position="131"/>
    </location>
</feature>
<keyword evidence="17 23" id="KW-0175">Coiled coil</keyword>
<evidence type="ECO:0000256" key="24">
    <source>
        <dbReference type="SAM" id="MobiDB-lite"/>
    </source>
</evidence>
<dbReference type="AlphaFoldDB" id="A0A8T2J7J4"/>
<comment type="caution">
    <text evidence="27">The sequence shown here is derived from an EMBL/GenBank/DDBJ whole genome shotgun (WGS) entry which is preliminary data.</text>
</comment>
<evidence type="ECO:0000256" key="14">
    <source>
        <dbReference type="ARBA" id="ARBA00022843"/>
    </source>
</evidence>
<evidence type="ECO:0000256" key="16">
    <source>
        <dbReference type="ARBA" id="ARBA00023015"/>
    </source>
</evidence>
<evidence type="ECO:0000256" key="12">
    <source>
        <dbReference type="ARBA" id="ARBA00022553"/>
    </source>
</evidence>
<dbReference type="GO" id="GO:0016605">
    <property type="term" value="C:PML body"/>
    <property type="evidence" value="ECO:0007669"/>
    <property type="project" value="UniProtKB-SubCell"/>
</dbReference>
<evidence type="ECO:0000256" key="7">
    <source>
        <dbReference type="ARBA" id="ARBA00019298"/>
    </source>
</evidence>
<keyword evidence="11" id="KW-1017">Isopeptide bond</keyword>
<keyword evidence="9" id="KW-0963">Cytoplasm</keyword>
<dbReference type="FunFam" id="1.20.58.2170:FF:000001">
    <property type="entry name" value="Death domain-associated protein 6"/>
    <property type="match status" value="1"/>
</dbReference>
<dbReference type="InterPro" id="IPR046378">
    <property type="entry name" value="DAXX_histone-bd"/>
</dbReference>
<evidence type="ECO:0000256" key="19">
    <source>
        <dbReference type="ARBA" id="ARBA00023186"/>
    </source>
</evidence>
<dbReference type="Gene3D" id="1.20.58.2170">
    <property type="match status" value="1"/>
</dbReference>
<feature type="compositionally biased region" description="Basic and acidic residues" evidence="24">
    <location>
        <begin position="485"/>
        <end position="507"/>
    </location>
</feature>
<keyword evidence="8" id="KW-0158">Chromosome</keyword>
<dbReference type="Pfam" id="PF03344">
    <property type="entry name" value="Daxx"/>
    <property type="match status" value="1"/>
</dbReference>
<name>A0A8T2J7J4_9PIPI</name>
<accession>A0A8T2J7J4</accession>
<evidence type="ECO:0000256" key="5">
    <source>
        <dbReference type="ARBA" id="ARBA00004642"/>
    </source>
</evidence>
<comment type="similarity">
    <text evidence="6">Belongs to the DAXX family.</text>
</comment>
<dbReference type="GO" id="GO:0050681">
    <property type="term" value="F:nuclear androgen receptor binding"/>
    <property type="evidence" value="ECO:0007669"/>
    <property type="project" value="TreeGrafter"/>
</dbReference>
<dbReference type="GO" id="GO:0005730">
    <property type="term" value="C:nucleolus"/>
    <property type="evidence" value="ECO:0007669"/>
    <property type="project" value="UniProtKB-SubCell"/>
</dbReference>
<dbReference type="GO" id="GO:0005737">
    <property type="term" value="C:cytoplasm"/>
    <property type="evidence" value="ECO:0007669"/>
    <property type="project" value="UniProtKB-SubCell"/>
</dbReference>
<feature type="compositionally biased region" description="Basic and acidic residues" evidence="24">
    <location>
        <begin position="737"/>
        <end position="756"/>
    </location>
</feature>